<accession>A0ABQ4T0D3</accession>
<sequence length="285" mass="30991">MTAPRIVYLNGAFLPFEEARLPIMERGFLFADGIYEVSAVLDGRLVDNAAHLARLDRSLAEIGIANPYDAGEWERLETELVARNALSEGLVYMQVTRGVHERDFAFPPADTAPTVVMFTQAKNVSRNPLAEKGAAVVTVEDLRWKRRDIKSVALLAQVLAKQAAAEAGVAEAWMHEDGFVTEGSSSTAFIITGDGEIVTRPLSTALLPGITRAAVLRLAEEAGLRLSERPFSVEEAKGAQEAFYTSASSFVMPVVSIDGRTLGDGRPGPLTRRLRDLYLEMARAS</sequence>
<evidence type="ECO:0000256" key="8">
    <source>
        <dbReference type="ARBA" id="ARBA00023304"/>
    </source>
</evidence>
<comment type="catalytic activity">
    <reaction evidence="9">
        <text>L-valine + 2-oxoglutarate = 3-methyl-2-oxobutanoate + L-glutamate</text>
        <dbReference type="Rhea" id="RHEA:24813"/>
        <dbReference type="ChEBI" id="CHEBI:11851"/>
        <dbReference type="ChEBI" id="CHEBI:16810"/>
        <dbReference type="ChEBI" id="CHEBI:29985"/>
        <dbReference type="ChEBI" id="CHEBI:57762"/>
        <dbReference type="EC" id="2.6.1.42"/>
    </reaction>
</comment>
<evidence type="ECO:0000313" key="12">
    <source>
        <dbReference type="EMBL" id="GJE07670.1"/>
    </source>
</evidence>
<comment type="catalytic activity">
    <reaction evidence="11">
        <text>L-leucine + 2-oxoglutarate = 4-methyl-2-oxopentanoate + L-glutamate</text>
        <dbReference type="Rhea" id="RHEA:18321"/>
        <dbReference type="ChEBI" id="CHEBI:16810"/>
        <dbReference type="ChEBI" id="CHEBI:17865"/>
        <dbReference type="ChEBI" id="CHEBI:29985"/>
        <dbReference type="ChEBI" id="CHEBI:57427"/>
        <dbReference type="EC" id="2.6.1.42"/>
    </reaction>
</comment>
<evidence type="ECO:0000256" key="4">
    <source>
        <dbReference type="ARBA" id="ARBA00005072"/>
    </source>
</evidence>
<keyword evidence="8" id="KW-0028">Amino-acid biosynthesis</keyword>
<comment type="caution">
    <text evidence="12">The sequence shown here is derived from an EMBL/GenBank/DDBJ whole genome shotgun (WGS) entry which is preliminary data.</text>
</comment>
<dbReference type="SUPFAM" id="SSF56752">
    <property type="entry name" value="D-aminoacid aminotransferase-like PLP-dependent enzymes"/>
    <property type="match status" value="1"/>
</dbReference>
<evidence type="ECO:0000256" key="6">
    <source>
        <dbReference type="ARBA" id="ARBA00013053"/>
    </source>
</evidence>
<evidence type="ECO:0000256" key="5">
    <source>
        <dbReference type="ARBA" id="ARBA00009320"/>
    </source>
</evidence>
<dbReference type="InterPro" id="IPR043132">
    <property type="entry name" value="BCAT-like_C"/>
</dbReference>
<evidence type="ECO:0000256" key="9">
    <source>
        <dbReference type="ARBA" id="ARBA00048212"/>
    </source>
</evidence>
<dbReference type="RefSeq" id="WP_238276976.1">
    <property type="nucleotide sequence ID" value="NZ_BPQR01000050.1"/>
</dbReference>
<evidence type="ECO:0000313" key="13">
    <source>
        <dbReference type="Proteomes" id="UP001055102"/>
    </source>
</evidence>
<dbReference type="EMBL" id="BPQR01000050">
    <property type="protein sequence ID" value="GJE07670.1"/>
    <property type="molecule type" value="Genomic_DNA"/>
</dbReference>
<evidence type="ECO:0000256" key="2">
    <source>
        <dbReference type="ARBA" id="ARBA00004824"/>
    </source>
</evidence>
<keyword evidence="12" id="KW-0808">Transferase</keyword>
<comment type="function">
    <text evidence="1">Acts on leucine, isoleucine and valine.</text>
</comment>
<keyword evidence="12" id="KW-0032">Aminotransferase</keyword>
<dbReference type="NCBIfam" id="NF005209">
    <property type="entry name" value="PRK06680.1"/>
    <property type="match status" value="1"/>
</dbReference>
<dbReference type="Proteomes" id="UP001055102">
    <property type="component" value="Unassembled WGS sequence"/>
</dbReference>
<dbReference type="EC" id="2.6.1.42" evidence="6"/>
<evidence type="ECO:0000256" key="7">
    <source>
        <dbReference type="ARBA" id="ARBA00014472"/>
    </source>
</evidence>
<comment type="catalytic activity">
    <reaction evidence="10">
        <text>L-isoleucine + 2-oxoglutarate = (S)-3-methyl-2-oxopentanoate + L-glutamate</text>
        <dbReference type="Rhea" id="RHEA:24801"/>
        <dbReference type="ChEBI" id="CHEBI:16810"/>
        <dbReference type="ChEBI" id="CHEBI:29985"/>
        <dbReference type="ChEBI" id="CHEBI:35146"/>
        <dbReference type="ChEBI" id="CHEBI:58045"/>
        <dbReference type="EC" id="2.6.1.42"/>
    </reaction>
</comment>
<dbReference type="InterPro" id="IPR043131">
    <property type="entry name" value="BCAT-like_N"/>
</dbReference>
<gene>
    <name evidence="12" type="primary">dat_1</name>
    <name evidence="12" type="ORF">AOPFMNJM_3000</name>
</gene>
<comment type="similarity">
    <text evidence="5">Belongs to the class-IV pyridoxal-phosphate-dependent aminotransferase family.</text>
</comment>
<dbReference type="PANTHER" id="PTHR42743:SF11">
    <property type="entry name" value="AMINODEOXYCHORISMATE LYASE"/>
    <property type="match status" value="1"/>
</dbReference>
<reference evidence="12" key="1">
    <citation type="journal article" date="2021" name="Front. Microbiol.">
        <title>Comprehensive Comparative Genomics and Phenotyping of Methylobacterium Species.</title>
        <authorList>
            <person name="Alessa O."/>
            <person name="Ogura Y."/>
            <person name="Fujitani Y."/>
            <person name="Takami H."/>
            <person name="Hayashi T."/>
            <person name="Sahin N."/>
            <person name="Tani A."/>
        </authorList>
    </citation>
    <scope>NUCLEOTIDE SEQUENCE</scope>
    <source>
        <strain evidence="12">LMG 23639</strain>
    </source>
</reference>
<keyword evidence="13" id="KW-1185">Reference proteome</keyword>
<evidence type="ECO:0000256" key="3">
    <source>
        <dbReference type="ARBA" id="ARBA00004931"/>
    </source>
</evidence>
<name>A0ABQ4T0D3_9HYPH</name>
<comment type="pathway">
    <text evidence="3">Amino-acid biosynthesis; L-valine biosynthesis; L-valine from pyruvate: step 4/4.</text>
</comment>
<comment type="pathway">
    <text evidence="2">Amino-acid biosynthesis; L-isoleucine biosynthesis; L-isoleucine from 2-oxobutanoate: step 4/4.</text>
</comment>
<dbReference type="InterPro" id="IPR036038">
    <property type="entry name" value="Aminotransferase-like"/>
</dbReference>
<dbReference type="GO" id="GO:0008483">
    <property type="term" value="F:transaminase activity"/>
    <property type="evidence" value="ECO:0007669"/>
    <property type="project" value="UniProtKB-KW"/>
</dbReference>
<keyword evidence="8" id="KW-0100">Branched-chain amino acid biosynthesis</keyword>
<dbReference type="Gene3D" id="3.30.470.10">
    <property type="match status" value="1"/>
</dbReference>
<dbReference type="Gene3D" id="3.20.10.10">
    <property type="entry name" value="D-amino Acid Aminotransferase, subunit A, domain 2"/>
    <property type="match status" value="1"/>
</dbReference>
<comment type="pathway">
    <text evidence="4">Amino-acid biosynthesis; L-leucine biosynthesis; L-leucine from 3-methyl-2-oxobutanoate: step 4/4.</text>
</comment>
<dbReference type="CDD" id="cd01558">
    <property type="entry name" value="D-AAT_like"/>
    <property type="match status" value="1"/>
</dbReference>
<dbReference type="InterPro" id="IPR001544">
    <property type="entry name" value="Aminotrans_IV"/>
</dbReference>
<evidence type="ECO:0000256" key="1">
    <source>
        <dbReference type="ARBA" id="ARBA00003109"/>
    </source>
</evidence>
<proteinExistence type="inferred from homology"/>
<evidence type="ECO:0000256" key="10">
    <source>
        <dbReference type="ARBA" id="ARBA00048798"/>
    </source>
</evidence>
<dbReference type="PANTHER" id="PTHR42743">
    <property type="entry name" value="AMINO-ACID AMINOTRANSFERASE"/>
    <property type="match status" value="1"/>
</dbReference>
<evidence type="ECO:0000256" key="11">
    <source>
        <dbReference type="ARBA" id="ARBA00049229"/>
    </source>
</evidence>
<dbReference type="InterPro" id="IPR050571">
    <property type="entry name" value="Class-IV_PLP-Dep_Aminotrnsfr"/>
</dbReference>
<reference evidence="12" key="2">
    <citation type="submission" date="2021-08" db="EMBL/GenBank/DDBJ databases">
        <authorList>
            <person name="Tani A."/>
            <person name="Ola A."/>
            <person name="Ogura Y."/>
            <person name="Katsura K."/>
            <person name="Hayashi T."/>
        </authorList>
    </citation>
    <scope>NUCLEOTIDE SEQUENCE</scope>
    <source>
        <strain evidence="12">LMG 23639</strain>
    </source>
</reference>
<protein>
    <recommendedName>
        <fullName evidence="7">Probable branched-chain-amino-acid aminotransferase</fullName>
        <ecNumber evidence="6">2.6.1.42</ecNumber>
    </recommendedName>
</protein>
<organism evidence="12 13">
    <name type="scientific">Methylobacterium jeotgali</name>
    <dbReference type="NCBI Taxonomy" id="381630"/>
    <lineage>
        <taxon>Bacteria</taxon>
        <taxon>Pseudomonadati</taxon>
        <taxon>Pseudomonadota</taxon>
        <taxon>Alphaproteobacteria</taxon>
        <taxon>Hyphomicrobiales</taxon>
        <taxon>Methylobacteriaceae</taxon>
        <taxon>Methylobacterium</taxon>
    </lineage>
</organism>
<dbReference type="Pfam" id="PF01063">
    <property type="entry name" value="Aminotran_4"/>
    <property type="match status" value="1"/>
</dbReference>